<reference evidence="1" key="1">
    <citation type="submission" date="2019-03" db="EMBL/GenBank/DDBJ databases">
        <title>Improved annotation for the trematode Fasciola hepatica.</title>
        <authorList>
            <person name="Choi Y.-J."/>
            <person name="Martin J."/>
            <person name="Mitreva M."/>
        </authorList>
    </citation>
    <scope>NUCLEOTIDE SEQUENCE [LARGE SCALE GENOMIC DNA]</scope>
</reference>
<keyword evidence="2" id="KW-1185">Reference proteome</keyword>
<accession>A0A4E0R957</accession>
<comment type="caution">
    <text evidence="1">The sequence shown here is derived from an EMBL/GenBank/DDBJ whole genome shotgun (WGS) entry which is preliminary data.</text>
</comment>
<dbReference type="Proteomes" id="UP000230066">
    <property type="component" value="Unassembled WGS sequence"/>
</dbReference>
<protein>
    <submittedName>
        <fullName evidence="1">Uncharacterized protein</fullName>
    </submittedName>
</protein>
<evidence type="ECO:0000313" key="1">
    <source>
        <dbReference type="EMBL" id="THD25189.1"/>
    </source>
</evidence>
<evidence type="ECO:0000313" key="2">
    <source>
        <dbReference type="Proteomes" id="UP000230066"/>
    </source>
</evidence>
<organism evidence="1 2">
    <name type="scientific">Fasciola hepatica</name>
    <name type="common">Liver fluke</name>
    <dbReference type="NCBI Taxonomy" id="6192"/>
    <lineage>
        <taxon>Eukaryota</taxon>
        <taxon>Metazoa</taxon>
        <taxon>Spiralia</taxon>
        <taxon>Lophotrochozoa</taxon>
        <taxon>Platyhelminthes</taxon>
        <taxon>Trematoda</taxon>
        <taxon>Digenea</taxon>
        <taxon>Plagiorchiida</taxon>
        <taxon>Echinostomata</taxon>
        <taxon>Echinostomatoidea</taxon>
        <taxon>Fasciolidae</taxon>
        <taxon>Fasciola</taxon>
    </lineage>
</organism>
<proteinExistence type="predicted"/>
<dbReference type="EMBL" id="JXXN02001248">
    <property type="protein sequence ID" value="THD25189.1"/>
    <property type="molecule type" value="Genomic_DNA"/>
</dbReference>
<gene>
    <name evidence="1" type="ORF">D915_003917</name>
</gene>
<sequence length="620" mass="69433">MRSLSLRERLDANRSYQQSGPNGLSHTGAPMGLSLSIDQAVALVRNVHDRSDTNPEIFLDVCKLINGALLFKLQQPGVSEPKPPCINAIGWTRLVTDTAFLNGLLLLICHGFGLPVNQEAGSVLLCNLCMVMFDDFRFRTNLMAQQQAALERMIYHVVGPLLIVISRPQLTRLAPYAAHSLRYLVMASKICGSLAWFQSSLLITHVIGALKVTLPPALLRPFLANHEVSEHTVRLRRIISEADIDLTTFSSLFELVSSCINILFTSDSIHLTSEEQHQFRHLFQTGLVNLLFAMAAYWPCESCRNKSTILWDVSNSSSVVENASCQALWDELDEEVMYTIEIVLRCAFHISASSPEACCALFLHDEHFAQALVQLMLSVTRCRNSTLPSLTTKCVIYAFRLLGQIFSLPNPHRCSSSIDLYMILAMCELSCSWLSTHMDWTLCAAEVCSTMANTVAYFSPAPTQLWLNPVGQLYVSRCLLPSLSISFACGQSLRLIFNLLSCDKARPLIISVMCLDPIRLTVLLRLDRFVHELITLSDCLSDITREPKWMSECASQLLDICELLCAHRSFSMELMDEPTASRLPNLFRLFVGLGKVSVRQTTNNSLKRFVEIFSHSSIRE</sequence>
<dbReference type="AlphaFoldDB" id="A0A4E0R957"/>
<name>A0A4E0R957_FASHE</name>